<dbReference type="Gene3D" id="3.60.15.10">
    <property type="entry name" value="Ribonuclease Z/Hydroxyacylglutathione hydrolase-like"/>
    <property type="match status" value="1"/>
</dbReference>
<gene>
    <name evidence="1" type="ORF">CLV71_1029</name>
</gene>
<sequence>MPWTLEIHHIYLRRPGDATLIIARHPAVGAHPPIARAVLIDGGDKGGGGYVNAYINAFAPAINLDAIVVTHFDKDHFYGITELLQRPVTPRYHNAIVYDCGRLPNLRLFDTYTDQHNVPNVRASKYSVYRNAIAARGMLHATADVNSFDIARYDANHFPTVPNVAGSEPPTWLLGKDVLWGNGLPAWAENPPAHAPLHPTLRCVVANKWVRQVAGLPRFISTVDIFNGPNRMSNAQIAAYESAKTQDNAKSLGFLLEFNGFRYYVAGDLFRQQEDGLNTIRAVPMQFNPGVGAFLNQNGNAAGRVLAMKTSHHGAVTSSSREFLTRLRPSAAVVSCGYNNSYGHPHPEVVNSLDGYPELPIGRDALNRHPTVPPKPPLPPILHYLTGYLTMAHTRAGDAGRTAGPPGASIRLTVTEAQSQRDCRGQVFRGVRAAADRVSTVTNLGLTAAQLDAIADAAVMRGVIAATAVAVGAGPATATAVGNAVESAGNRGGGGVPGLVSVAVAAAAAAPGAGAQAAAIAAVAAAGPGWAAAIGLGAAQVIGAAVVPGATAASITAAAQGAGPAVSVPGATAAGFAGFALRANLASASGAGFAAVAGLAAGLVGANAAQGTALGAAVGGLNGQAAAPALARLTTRAALAAGMAPGTAALAGAVAGAGSLGGPDQVRAATNAALNAIGDPGVPAAGNAAAVAATLAANDLFTVAFQAAAPVTIAHTD</sequence>
<reference evidence="1 2" key="1">
    <citation type="submission" date="2019-03" db="EMBL/GenBank/DDBJ databases">
        <title>Genomic Encyclopedia of Archaeal and Bacterial Type Strains, Phase II (KMG-II): from individual species to whole genera.</title>
        <authorList>
            <person name="Goeker M."/>
        </authorList>
    </citation>
    <scope>NUCLEOTIDE SEQUENCE [LARGE SCALE GENOMIC DNA]</scope>
    <source>
        <strain evidence="1 2">DSM 45499</strain>
    </source>
</reference>
<dbReference type="PANTHER" id="PTHR30619:SF1">
    <property type="entry name" value="RECOMBINATION PROTEIN 2"/>
    <property type="match status" value="1"/>
</dbReference>
<name>A0A4R7W1R6_9PSEU</name>
<protein>
    <recommendedName>
        <fullName evidence="3">Beta-lactamase superfamily II metal-dependent hydrolase</fullName>
    </recommendedName>
</protein>
<evidence type="ECO:0000313" key="1">
    <source>
        <dbReference type="EMBL" id="TDV55948.1"/>
    </source>
</evidence>
<accession>A0A4R7W1R6</accession>
<dbReference type="InterPro" id="IPR052159">
    <property type="entry name" value="Competence_DNA_uptake"/>
</dbReference>
<dbReference type="RefSeq" id="WP_133901258.1">
    <property type="nucleotide sequence ID" value="NZ_SOCP01000002.1"/>
</dbReference>
<comment type="caution">
    <text evidence="1">The sequence shown here is derived from an EMBL/GenBank/DDBJ whole genome shotgun (WGS) entry which is preliminary data.</text>
</comment>
<dbReference type="AlphaFoldDB" id="A0A4R7W1R6"/>
<dbReference type="SUPFAM" id="SSF56281">
    <property type="entry name" value="Metallo-hydrolase/oxidoreductase"/>
    <property type="match status" value="1"/>
</dbReference>
<keyword evidence="2" id="KW-1185">Reference proteome</keyword>
<evidence type="ECO:0008006" key="3">
    <source>
        <dbReference type="Google" id="ProtNLM"/>
    </source>
</evidence>
<dbReference type="Proteomes" id="UP000294927">
    <property type="component" value="Unassembled WGS sequence"/>
</dbReference>
<dbReference type="EMBL" id="SOCP01000002">
    <property type="protein sequence ID" value="TDV55948.1"/>
    <property type="molecule type" value="Genomic_DNA"/>
</dbReference>
<organism evidence="1 2">
    <name type="scientific">Actinophytocola oryzae</name>
    <dbReference type="NCBI Taxonomy" id="502181"/>
    <lineage>
        <taxon>Bacteria</taxon>
        <taxon>Bacillati</taxon>
        <taxon>Actinomycetota</taxon>
        <taxon>Actinomycetes</taxon>
        <taxon>Pseudonocardiales</taxon>
        <taxon>Pseudonocardiaceae</taxon>
    </lineage>
</organism>
<proteinExistence type="predicted"/>
<dbReference type="OrthoDB" id="7177610at2"/>
<dbReference type="PANTHER" id="PTHR30619">
    <property type="entry name" value="DNA INTERNALIZATION/COMPETENCE PROTEIN COMEC/REC2"/>
    <property type="match status" value="1"/>
</dbReference>
<dbReference type="InterPro" id="IPR036866">
    <property type="entry name" value="RibonucZ/Hydroxyglut_hydro"/>
</dbReference>
<evidence type="ECO:0000313" key="2">
    <source>
        <dbReference type="Proteomes" id="UP000294927"/>
    </source>
</evidence>